<keyword evidence="5" id="KW-1185">Reference proteome</keyword>
<dbReference type="Proteomes" id="UP001165065">
    <property type="component" value="Unassembled WGS sequence"/>
</dbReference>
<evidence type="ECO:0000256" key="3">
    <source>
        <dbReference type="SAM" id="MobiDB-lite"/>
    </source>
</evidence>
<feature type="compositionally biased region" description="Basic and acidic residues" evidence="3">
    <location>
        <begin position="579"/>
        <end position="626"/>
    </location>
</feature>
<sequence>MGKGSKKNTLFPKSSSRTFSLVHASQRSVSQAASTIDSDGNEALKVGMVLVENRGKRGKNVNLSSQIDKVVETRRAEDIREQEEENLRLRSAVAERGGKNEGGKSYVNDMGMMEDGYDYGKHLKETNASRIYKRDGGFIQPEEDTLNKVIGLNLDPDLTEVDRHLSAITLTTTGMDNDMRDQLFGEGVEFEGDMVILDDFCEVADKEILDENELRQRGYIIEEEEGGNSRKWGKGDIVDFDYEEHIRKLIEKSEKARGGKVVKVKDGEDFFKGARPLGEQEEYGEEGEDDDDSGVFEDDDDPFGEGGIDVMENRAPKEEEEEIARVTEAYMLAMQEYSDDEIGGLEYNAGGGGGEWIEEGSLDCDDDGEEEEEEGEGEIVVEEGVQLLRDVENDTYVDGLLDEYMQEKKDSLFMVGTGMRRGGGSGFTALVGGKLRMAEELEGAIEEAEDEVEGVGEVLKEADEILSKPKERPPEEDVRIDGMSYFDDKVQNPWDCESVLSTYSNLDNRPKEIGNGRRRKKKNRGKELIKAGLEGVEEEVGERFEKIQLSAKTGLPINIQGHDDFEDSKGQGEGGGGENKGEGRKKGESKEEKKARKQKVKEERGIRRMEKQINRKGFTEEIGKRTKGKEQVLAGAAVFRYS</sequence>
<dbReference type="AlphaFoldDB" id="A0A9W7GRG8"/>
<evidence type="ECO:0000256" key="1">
    <source>
        <dbReference type="ARBA" id="ARBA00009078"/>
    </source>
</evidence>
<evidence type="ECO:0000313" key="4">
    <source>
        <dbReference type="EMBL" id="GMI48930.1"/>
    </source>
</evidence>
<feature type="region of interest" description="Disordered" evidence="3">
    <location>
        <begin position="273"/>
        <end position="309"/>
    </location>
</feature>
<proteinExistence type="inferred from homology"/>
<evidence type="ECO:0008006" key="6">
    <source>
        <dbReference type="Google" id="ProtNLM"/>
    </source>
</evidence>
<dbReference type="PANTHER" id="PTHR21531:SF0">
    <property type="entry name" value="PROTEIN LTV1 HOMOLOG"/>
    <property type="match status" value="1"/>
</dbReference>
<feature type="coiled-coil region" evidence="2">
    <location>
        <begin position="431"/>
        <end position="465"/>
    </location>
</feature>
<dbReference type="GO" id="GO:0005829">
    <property type="term" value="C:cytosol"/>
    <property type="evidence" value="ECO:0007669"/>
    <property type="project" value="TreeGrafter"/>
</dbReference>
<dbReference type="GO" id="GO:0000056">
    <property type="term" value="P:ribosomal small subunit export from nucleus"/>
    <property type="evidence" value="ECO:0007669"/>
    <property type="project" value="TreeGrafter"/>
</dbReference>
<protein>
    <recommendedName>
        <fullName evidence="6">Protein LTV1 homolog</fullName>
    </recommendedName>
</protein>
<dbReference type="PANTHER" id="PTHR21531">
    <property type="entry name" value="LOW-TEMPERATURE VIABILITY PROTEIN LTV1-RELATED"/>
    <property type="match status" value="1"/>
</dbReference>
<dbReference type="GO" id="GO:0042274">
    <property type="term" value="P:ribosomal small subunit biogenesis"/>
    <property type="evidence" value="ECO:0007669"/>
    <property type="project" value="InterPro"/>
</dbReference>
<comment type="caution">
    <text evidence="4">The sequence shown here is derived from an EMBL/GenBank/DDBJ whole genome shotgun (WGS) entry which is preliminary data.</text>
</comment>
<evidence type="ECO:0000313" key="5">
    <source>
        <dbReference type="Proteomes" id="UP001165065"/>
    </source>
</evidence>
<feature type="compositionally biased region" description="Polar residues" evidence="3">
    <location>
        <begin position="7"/>
        <end position="27"/>
    </location>
</feature>
<dbReference type="OrthoDB" id="5852896at2759"/>
<feature type="compositionally biased region" description="Acidic residues" evidence="3">
    <location>
        <begin position="279"/>
        <end position="303"/>
    </location>
</feature>
<feature type="compositionally biased region" description="Basic and acidic residues" evidence="3">
    <location>
        <begin position="561"/>
        <end position="570"/>
    </location>
</feature>
<name>A0A9W7GRG8_9STRA</name>
<dbReference type="InterPro" id="IPR007307">
    <property type="entry name" value="Ltv1"/>
</dbReference>
<evidence type="ECO:0000256" key="2">
    <source>
        <dbReference type="SAM" id="Coils"/>
    </source>
</evidence>
<reference evidence="5" key="1">
    <citation type="journal article" date="2023" name="Commun. Biol.">
        <title>Genome analysis of Parmales, the sister group of diatoms, reveals the evolutionary specialization of diatoms from phago-mixotrophs to photoautotrophs.</title>
        <authorList>
            <person name="Ban H."/>
            <person name="Sato S."/>
            <person name="Yoshikawa S."/>
            <person name="Yamada K."/>
            <person name="Nakamura Y."/>
            <person name="Ichinomiya M."/>
            <person name="Sato N."/>
            <person name="Blanc-Mathieu R."/>
            <person name="Endo H."/>
            <person name="Kuwata A."/>
            <person name="Ogata H."/>
        </authorList>
    </citation>
    <scope>NUCLEOTIDE SEQUENCE [LARGE SCALE GENOMIC DNA]</scope>
</reference>
<gene>
    <name evidence="4" type="ORF">TrCOL_g8795</name>
</gene>
<dbReference type="GO" id="GO:0030688">
    <property type="term" value="C:preribosome, small subunit precursor"/>
    <property type="evidence" value="ECO:0007669"/>
    <property type="project" value="TreeGrafter"/>
</dbReference>
<comment type="similarity">
    <text evidence="1">Belongs to the LTV1 family.</text>
</comment>
<dbReference type="GO" id="GO:0005634">
    <property type="term" value="C:nucleus"/>
    <property type="evidence" value="ECO:0007669"/>
    <property type="project" value="TreeGrafter"/>
</dbReference>
<accession>A0A9W7GRG8</accession>
<feature type="region of interest" description="Disordered" evidence="3">
    <location>
        <begin position="551"/>
        <end position="626"/>
    </location>
</feature>
<feature type="region of interest" description="Disordered" evidence="3">
    <location>
        <begin position="1"/>
        <end position="27"/>
    </location>
</feature>
<dbReference type="EMBL" id="BRYA01000444">
    <property type="protein sequence ID" value="GMI48930.1"/>
    <property type="molecule type" value="Genomic_DNA"/>
</dbReference>
<keyword evidence="2" id="KW-0175">Coiled coil</keyword>
<organism evidence="4 5">
    <name type="scientific">Triparma columacea</name>
    <dbReference type="NCBI Taxonomy" id="722753"/>
    <lineage>
        <taxon>Eukaryota</taxon>
        <taxon>Sar</taxon>
        <taxon>Stramenopiles</taxon>
        <taxon>Ochrophyta</taxon>
        <taxon>Bolidophyceae</taxon>
        <taxon>Parmales</taxon>
        <taxon>Triparmaceae</taxon>
        <taxon>Triparma</taxon>
    </lineage>
</organism>